<evidence type="ECO:0000256" key="4">
    <source>
        <dbReference type="ARBA" id="ARBA00023242"/>
    </source>
</evidence>
<evidence type="ECO:0000256" key="1">
    <source>
        <dbReference type="ARBA" id="ARBA00008838"/>
    </source>
</evidence>
<dbReference type="GO" id="GO:0008097">
    <property type="term" value="F:5S rRNA binding"/>
    <property type="evidence" value="ECO:0007669"/>
    <property type="project" value="TreeGrafter"/>
</dbReference>
<protein>
    <recommendedName>
        <fullName evidence="2 5">Ribosome biogenesis protein NOP53</fullName>
    </recommendedName>
</protein>
<feature type="region of interest" description="Disordered" evidence="6">
    <location>
        <begin position="1"/>
        <end position="24"/>
    </location>
</feature>
<feature type="compositionally biased region" description="Polar residues" evidence="6">
    <location>
        <begin position="187"/>
        <end position="199"/>
    </location>
</feature>
<comment type="caution">
    <text evidence="7">The sequence shown here is derived from an EMBL/GenBank/DDBJ whole genome shotgun (WGS) entry which is preliminary data.</text>
</comment>
<proteinExistence type="inferred from homology"/>
<comment type="similarity">
    <text evidence="1 5">Belongs to the NOP53 family.</text>
</comment>
<feature type="compositionally biased region" description="Basic residues" evidence="6">
    <location>
        <begin position="302"/>
        <end position="314"/>
    </location>
</feature>
<evidence type="ECO:0000256" key="5">
    <source>
        <dbReference type="PIRNR" id="PIRNR017302"/>
    </source>
</evidence>
<gene>
    <name evidence="7" type="ORF">ZYGR_0S02000</name>
</gene>
<keyword evidence="3 5" id="KW-0690">Ribosome biogenesis</keyword>
<feature type="compositionally biased region" description="Basic residues" evidence="6">
    <location>
        <begin position="350"/>
        <end position="366"/>
    </location>
</feature>
<dbReference type="Proteomes" id="UP000187013">
    <property type="component" value="Unassembled WGS sequence"/>
</dbReference>
<name>A0A1Q3A2Y6_ZYGRO</name>
<evidence type="ECO:0000313" key="8">
    <source>
        <dbReference type="Proteomes" id="UP000187013"/>
    </source>
</evidence>
<evidence type="ECO:0000313" key="7">
    <source>
        <dbReference type="EMBL" id="GAV50066.1"/>
    </source>
</evidence>
<reference evidence="7 8" key="1">
    <citation type="submission" date="2016-08" db="EMBL/GenBank/DDBJ databases">
        <title>Draft genome sequence of allopolyploid Zygosaccharomyces rouxii.</title>
        <authorList>
            <person name="Watanabe J."/>
            <person name="Uehara K."/>
            <person name="Mogi Y."/>
            <person name="Tsukioka Y."/>
        </authorList>
    </citation>
    <scope>NUCLEOTIDE SEQUENCE [LARGE SCALE GENOMIC DNA]</scope>
    <source>
        <strain evidence="7 8">NBRC 110957</strain>
    </source>
</reference>
<dbReference type="InterPro" id="IPR011687">
    <property type="entry name" value="Nop53/GLTSCR2"/>
</dbReference>
<dbReference type="GO" id="GO:0005730">
    <property type="term" value="C:nucleolus"/>
    <property type="evidence" value="ECO:0007669"/>
    <property type="project" value="UniProtKB-SubCell"/>
</dbReference>
<dbReference type="PANTHER" id="PTHR14211">
    <property type="entry name" value="GLIOMA SUPPRESSOR CANDIDATE REGION GENE 2"/>
    <property type="match status" value="1"/>
</dbReference>
<dbReference type="OrthoDB" id="5072at2759"/>
<dbReference type="GO" id="GO:0000027">
    <property type="term" value="P:ribosomal large subunit assembly"/>
    <property type="evidence" value="ECO:0007669"/>
    <property type="project" value="UniProtKB-UniRule"/>
</dbReference>
<dbReference type="PANTHER" id="PTHR14211:SF7">
    <property type="entry name" value="RIBOSOME BIOGENESIS PROTEIN NOP53"/>
    <property type="match status" value="1"/>
</dbReference>
<dbReference type="AlphaFoldDB" id="A0A1Q3A2Y6"/>
<dbReference type="GO" id="GO:0006364">
    <property type="term" value="P:rRNA processing"/>
    <property type="evidence" value="ECO:0007669"/>
    <property type="project" value="TreeGrafter"/>
</dbReference>
<sequence>MSAIHRPAQYKQSSRKGKKAWRKNIDVSDVEKGLQDKNELEITHGTPDLSQLQDDKLFQVDDQGDLDLKSKLIKRKQIKKNIRSREILDAVKTNSKVDIVKHPKTSEQPKDKIQNVSKKELQRLLNLAGKTVGESKWKNRVAKEGLIKSGSFDLWNQDSGKKMTTRAGIQVEVDPSKEIPKELVELSTTSWSLPSTRPSTLERAPEKVQEYEELPHAGKSYNPNEKDWNQLIMAEYTSEKAREDNRIAQREYSAKIAHLIEVLGDSEEEDSDSSEEEEENEQEEEGSSNEDTRLSINEVVKNKKKTKYQRNKAKKHEERVKMQEELKRLKSHLRELEKLQDLEKEVEKKKPAKVQKTKKNKKHKLGTKYSAREANLEVKFSDELSDSLRKLRPEGNLLYDQMRKLQSSGKVETRIPVSRSKGNKPKVTEKWTYKDFK</sequence>
<accession>A0A1Q3A2Y6</accession>
<comment type="subcellular location">
    <subcellularLocation>
        <location evidence="5">Nucleus</location>
        <location evidence="5">Nucleolus</location>
    </subcellularLocation>
    <subcellularLocation>
        <location evidence="5">Nucleus</location>
        <location evidence="5">Nucleoplasm</location>
    </subcellularLocation>
</comment>
<feature type="compositionally biased region" description="Basic residues" evidence="6">
    <location>
        <begin position="13"/>
        <end position="22"/>
    </location>
</feature>
<organism evidence="7 8">
    <name type="scientific">Zygosaccharomyces rouxii</name>
    <dbReference type="NCBI Taxonomy" id="4956"/>
    <lineage>
        <taxon>Eukaryota</taxon>
        <taxon>Fungi</taxon>
        <taxon>Dikarya</taxon>
        <taxon>Ascomycota</taxon>
        <taxon>Saccharomycotina</taxon>
        <taxon>Saccharomycetes</taxon>
        <taxon>Saccharomycetales</taxon>
        <taxon>Saccharomycetaceae</taxon>
        <taxon>Zygosaccharomyces</taxon>
    </lineage>
</organism>
<evidence type="ECO:0000256" key="3">
    <source>
        <dbReference type="ARBA" id="ARBA00022517"/>
    </source>
</evidence>
<dbReference type="EMBL" id="BDGX01000019">
    <property type="protein sequence ID" value="GAV50066.1"/>
    <property type="molecule type" value="Genomic_DNA"/>
</dbReference>
<keyword evidence="4 5" id="KW-0539">Nucleus</keyword>
<feature type="region of interest" description="Disordered" evidence="6">
    <location>
        <begin position="344"/>
        <end position="368"/>
    </location>
</feature>
<dbReference type="Pfam" id="PF07767">
    <property type="entry name" value="Nop53"/>
    <property type="match status" value="1"/>
</dbReference>
<dbReference type="eggNOG" id="KOG2823">
    <property type="taxonomic scope" value="Eukaryota"/>
</dbReference>
<feature type="region of interest" description="Disordered" evidence="6">
    <location>
        <begin position="406"/>
        <end position="429"/>
    </location>
</feature>
<evidence type="ECO:0000256" key="6">
    <source>
        <dbReference type="SAM" id="MobiDB-lite"/>
    </source>
</evidence>
<feature type="region of interest" description="Disordered" evidence="6">
    <location>
        <begin position="258"/>
        <end position="320"/>
    </location>
</feature>
<dbReference type="PIRSF" id="PIRSF017302">
    <property type="entry name" value="Gltscr2"/>
    <property type="match status" value="1"/>
</dbReference>
<comment type="function">
    <text evidence="5">May play a role in ribosome biogenesis.</text>
</comment>
<feature type="compositionally biased region" description="Acidic residues" evidence="6">
    <location>
        <begin position="264"/>
        <end position="288"/>
    </location>
</feature>
<dbReference type="GO" id="GO:0005654">
    <property type="term" value="C:nucleoplasm"/>
    <property type="evidence" value="ECO:0007669"/>
    <property type="project" value="UniProtKB-SubCell"/>
</dbReference>
<evidence type="ECO:0000256" key="2">
    <source>
        <dbReference type="ARBA" id="ARBA00018339"/>
    </source>
</evidence>
<feature type="region of interest" description="Disordered" evidence="6">
    <location>
        <begin position="187"/>
        <end position="207"/>
    </location>
</feature>